<evidence type="ECO:0000313" key="3">
    <source>
        <dbReference type="Proteomes" id="UP001165267"/>
    </source>
</evidence>
<keyword evidence="2" id="KW-0540">Nuclease</keyword>
<dbReference type="InterPro" id="IPR013520">
    <property type="entry name" value="Ribonucl_H"/>
</dbReference>
<protein>
    <submittedName>
        <fullName evidence="2">3'-5' exonuclease</fullName>
    </submittedName>
</protein>
<keyword evidence="3" id="KW-1185">Reference proteome</keyword>
<sequence>MSTAASGQLLPPQGWAAYLKHRLLQSVDFSNPNPDRWVVVDVESSGLNPKRDRLISIAATAIQFDVQRRPRISLTDTFEVVIKQPPEIVDMIEFEAIDKTNILIHGIGIGEQQRGVKAEVALSEFLSYVGDSPLIAFHSWFDEILINKAMRKVLGRSTHKHWLDLEHLAAVLHKEDHQLPLDVWMQRYAIECEQRHQAAADVLATAQLLMKLWPMLQKRKATDWRGVKTIANGLKTLPGRNLPT</sequence>
<keyword evidence="2" id="KW-0378">Hydrolase</keyword>
<accession>A0ABT1XHW0</accession>
<dbReference type="RefSeq" id="WP_257512075.1">
    <property type="nucleotide sequence ID" value="NZ_JANKHG010000017.1"/>
</dbReference>
<dbReference type="SMART" id="SM00479">
    <property type="entry name" value="EXOIII"/>
    <property type="match status" value="1"/>
</dbReference>
<dbReference type="Proteomes" id="UP001165267">
    <property type="component" value="Unassembled WGS sequence"/>
</dbReference>
<proteinExistence type="predicted"/>
<dbReference type="GO" id="GO:0004527">
    <property type="term" value="F:exonuclease activity"/>
    <property type="evidence" value="ECO:0007669"/>
    <property type="project" value="UniProtKB-KW"/>
</dbReference>
<evidence type="ECO:0000259" key="1">
    <source>
        <dbReference type="SMART" id="SM00479"/>
    </source>
</evidence>
<dbReference type="Pfam" id="PF00929">
    <property type="entry name" value="RNase_T"/>
    <property type="match status" value="1"/>
</dbReference>
<dbReference type="InterPro" id="IPR036397">
    <property type="entry name" value="RNaseH_sf"/>
</dbReference>
<evidence type="ECO:0000313" key="2">
    <source>
        <dbReference type="EMBL" id="MCR2746865.1"/>
    </source>
</evidence>
<keyword evidence="2" id="KW-0269">Exonuclease</keyword>
<gene>
    <name evidence="2" type="ORF">NSP04_09415</name>
</gene>
<organism evidence="2 3">
    <name type="scientific">Limnobacter parvus</name>
    <dbReference type="NCBI Taxonomy" id="2939690"/>
    <lineage>
        <taxon>Bacteria</taxon>
        <taxon>Pseudomonadati</taxon>
        <taxon>Pseudomonadota</taxon>
        <taxon>Betaproteobacteria</taxon>
        <taxon>Burkholderiales</taxon>
        <taxon>Burkholderiaceae</taxon>
        <taxon>Limnobacter</taxon>
    </lineage>
</organism>
<dbReference type="CDD" id="cd06127">
    <property type="entry name" value="DEDDh"/>
    <property type="match status" value="1"/>
</dbReference>
<reference evidence="2" key="1">
    <citation type="submission" date="2022-07" db="EMBL/GenBank/DDBJ databases">
        <authorList>
            <person name="Xamxidin M."/>
        </authorList>
    </citation>
    <scope>NUCLEOTIDE SEQUENCE</scope>
    <source>
        <strain evidence="2">YS8-69</strain>
    </source>
</reference>
<name>A0ABT1XHW0_9BURK</name>
<feature type="domain" description="Exonuclease" evidence="1">
    <location>
        <begin position="36"/>
        <end position="218"/>
    </location>
</feature>
<dbReference type="InterPro" id="IPR012337">
    <property type="entry name" value="RNaseH-like_sf"/>
</dbReference>
<dbReference type="SUPFAM" id="SSF53098">
    <property type="entry name" value="Ribonuclease H-like"/>
    <property type="match status" value="1"/>
</dbReference>
<dbReference type="EMBL" id="JANKHG010000017">
    <property type="protein sequence ID" value="MCR2746865.1"/>
    <property type="molecule type" value="Genomic_DNA"/>
</dbReference>
<comment type="caution">
    <text evidence="2">The sequence shown here is derived from an EMBL/GenBank/DDBJ whole genome shotgun (WGS) entry which is preliminary data.</text>
</comment>
<dbReference type="Gene3D" id="3.30.420.10">
    <property type="entry name" value="Ribonuclease H-like superfamily/Ribonuclease H"/>
    <property type="match status" value="1"/>
</dbReference>